<dbReference type="Pfam" id="PF00005">
    <property type="entry name" value="ABC_tran"/>
    <property type="match status" value="1"/>
</dbReference>
<dbReference type="SMART" id="SM00382">
    <property type="entry name" value="AAA"/>
    <property type="match status" value="1"/>
</dbReference>
<protein>
    <submittedName>
        <fullName evidence="6">Dipeptide/oligopeptide/nickel ABC transporter ATP-binding protein</fullName>
    </submittedName>
</protein>
<dbReference type="Gene3D" id="3.40.50.300">
    <property type="entry name" value="P-loop containing nucleotide triphosphate hydrolases"/>
    <property type="match status" value="1"/>
</dbReference>
<gene>
    <name evidence="6" type="ORF">Airi02_000750</name>
</gene>
<dbReference type="InterPro" id="IPR027417">
    <property type="entry name" value="P-loop_NTPase"/>
</dbReference>
<dbReference type="InterPro" id="IPR050319">
    <property type="entry name" value="ABC_transp_ATP-bind"/>
</dbReference>
<evidence type="ECO:0000256" key="4">
    <source>
        <dbReference type="ARBA" id="ARBA00022840"/>
    </source>
</evidence>
<dbReference type="GO" id="GO:0015833">
    <property type="term" value="P:peptide transport"/>
    <property type="evidence" value="ECO:0007669"/>
    <property type="project" value="InterPro"/>
</dbReference>
<keyword evidence="3" id="KW-0547">Nucleotide-binding</keyword>
<evidence type="ECO:0000313" key="7">
    <source>
        <dbReference type="Proteomes" id="UP001165074"/>
    </source>
</evidence>
<evidence type="ECO:0000259" key="5">
    <source>
        <dbReference type="PROSITE" id="PS50893"/>
    </source>
</evidence>
<evidence type="ECO:0000256" key="2">
    <source>
        <dbReference type="ARBA" id="ARBA00022448"/>
    </source>
</evidence>
<feature type="domain" description="ABC transporter" evidence="5">
    <location>
        <begin position="9"/>
        <end position="259"/>
    </location>
</feature>
<dbReference type="GO" id="GO:0055085">
    <property type="term" value="P:transmembrane transport"/>
    <property type="evidence" value="ECO:0007669"/>
    <property type="project" value="UniProtKB-ARBA"/>
</dbReference>
<evidence type="ECO:0000313" key="6">
    <source>
        <dbReference type="EMBL" id="GLY82143.1"/>
    </source>
</evidence>
<dbReference type="PROSITE" id="PS00211">
    <property type="entry name" value="ABC_TRANSPORTER_1"/>
    <property type="match status" value="1"/>
</dbReference>
<dbReference type="InterPro" id="IPR003593">
    <property type="entry name" value="AAA+_ATPase"/>
</dbReference>
<keyword evidence="7" id="KW-1185">Reference proteome</keyword>
<dbReference type="RefSeq" id="WP_285565721.1">
    <property type="nucleotide sequence ID" value="NZ_BSTK01000001.1"/>
</dbReference>
<dbReference type="GO" id="GO:0005524">
    <property type="term" value="F:ATP binding"/>
    <property type="evidence" value="ECO:0007669"/>
    <property type="project" value="UniProtKB-KW"/>
</dbReference>
<dbReference type="CDD" id="cd03257">
    <property type="entry name" value="ABC_NikE_OppD_transporters"/>
    <property type="match status" value="1"/>
</dbReference>
<dbReference type="EMBL" id="BSTK01000001">
    <property type="protein sequence ID" value="GLY82143.1"/>
    <property type="molecule type" value="Genomic_DNA"/>
</dbReference>
<keyword evidence="4 6" id="KW-0067">ATP-binding</keyword>
<sequence>MNAPDHATLECRELTKIYPAAGGLHRSKNKVRAVANLDLSVRNGETVGLVGESGCGKSTLARLITGMEQPTSGSVLYRGGDVHQLRGKAWTALRRSIQMVLQDSLAALNPRMPVEALVGEPLLIHEPRLSRAERRTAVIGALDAVGIPARMLKRRAHELSGGQRQRIGIARALILDPEVIIWDEPVSALDLSVQAQVLNLIADLQRTRQRSYLFISHDLDVVRHVADRVIVMYLGQVVESGRAEDVYTNPGHPYTAALLSATPQVDRASGRERIVLRGELPTTLPATESRGCPFRSRCWKAAPVCETTPPPLVERPNGPGHLTACHFPMQTSV</sequence>
<dbReference type="GO" id="GO:0016887">
    <property type="term" value="F:ATP hydrolysis activity"/>
    <property type="evidence" value="ECO:0007669"/>
    <property type="project" value="InterPro"/>
</dbReference>
<keyword evidence="2" id="KW-0813">Transport</keyword>
<dbReference type="Proteomes" id="UP001165074">
    <property type="component" value="Unassembled WGS sequence"/>
</dbReference>
<dbReference type="AlphaFoldDB" id="A0A9W6RUW1"/>
<organism evidence="6 7">
    <name type="scientific">Actinoallomurus iriomotensis</name>
    <dbReference type="NCBI Taxonomy" id="478107"/>
    <lineage>
        <taxon>Bacteria</taxon>
        <taxon>Bacillati</taxon>
        <taxon>Actinomycetota</taxon>
        <taxon>Actinomycetes</taxon>
        <taxon>Streptosporangiales</taxon>
        <taxon>Thermomonosporaceae</taxon>
        <taxon>Actinoallomurus</taxon>
    </lineage>
</organism>
<comment type="caution">
    <text evidence="6">The sequence shown here is derived from an EMBL/GenBank/DDBJ whole genome shotgun (WGS) entry which is preliminary data.</text>
</comment>
<dbReference type="Pfam" id="PF08352">
    <property type="entry name" value="oligo_HPY"/>
    <property type="match status" value="1"/>
</dbReference>
<dbReference type="InterPro" id="IPR013563">
    <property type="entry name" value="Oligopep_ABC_C"/>
</dbReference>
<evidence type="ECO:0000256" key="3">
    <source>
        <dbReference type="ARBA" id="ARBA00022741"/>
    </source>
</evidence>
<dbReference type="PROSITE" id="PS50893">
    <property type="entry name" value="ABC_TRANSPORTER_2"/>
    <property type="match status" value="1"/>
</dbReference>
<accession>A0A9W6RUW1</accession>
<evidence type="ECO:0000256" key="1">
    <source>
        <dbReference type="ARBA" id="ARBA00005417"/>
    </source>
</evidence>
<reference evidence="6" key="1">
    <citation type="submission" date="2023-03" db="EMBL/GenBank/DDBJ databases">
        <title>Actinoallomurus iriomotensis NBRC 103684.</title>
        <authorList>
            <person name="Ichikawa N."/>
            <person name="Sato H."/>
            <person name="Tonouchi N."/>
        </authorList>
    </citation>
    <scope>NUCLEOTIDE SEQUENCE</scope>
    <source>
        <strain evidence="6">NBRC 103684</strain>
    </source>
</reference>
<comment type="similarity">
    <text evidence="1">Belongs to the ABC transporter superfamily.</text>
</comment>
<proteinExistence type="inferred from homology"/>
<dbReference type="FunFam" id="3.40.50.300:FF:000016">
    <property type="entry name" value="Oligopeptide ABC transporter ATP-binding component"/>
    <property type="match status" value="1"/>
</dbReference>
<dbReference type="PANTHER" id="PTHR43776:SF7">
    <property type="entry name" value="D,D-DIPEPTIDE TRANSPORT ATP-BINDING PROTEIN DDPF-RELATED"/>
    <property type="match status" value="1"/>
</dbReference>
<dbReference type="NCBIfam" id="TIGR01727">
    <property type="entry name" value="oligo_HPY"/>
    <property type="match status" value="1"/>
</dbReference>
<dbReference type="PANTHER" id="PTHR43776">
    <property type="entry name" value="TRANSPORT ATP-BINDING PROTEIN"/>
    <property type="match status" value="1"/>
</dbReference>
<dbReference type="InterPro" id="IPR017871">
    <property type="entry name" value="ABC_transporter-like_CS"/>
</dbReference>
<dbReference type="SUPFAM" id="SSF52540">
    <property type="entry name" value="P-loop containing nucleoside triphosphate hydrolases"/>
    <property type="match status" value="1"/>
</dbReference>
<dbReference type="InterPro" id="IPR003439">
    <property type="entry name" value="ABC_transporter-like_ATP-bd"/>
</dbReference>
<name>A0A9W6RUW1_9ACTN</name>